<evidence type="ECO:0000313" key="5">
    <source>
        <dbReference type="EMBL" id="ABD13398.1"/>
    </source>
</evidence>
<dbReference type="InterPro" id="IPR001789">
    <property type="entry name" value="Sig_transdc_resp-reg_receiver"/>
</dbReference>
<dbReference type="SUPFAM" id="SSF52172">
    <property type="entry name" value="CheY-like"/>
    <property type="match status" value="1"/>
</dbReference>
<dbReference type="Pfam" id="PF00072">
    <property type="entry name" value="Response_reg"/>
    <property type="match status" value="1"/>
</dbReference>
<feature type="modified residue" description="4-aspartylphosphate" evidence="2">
    <location>
        <position position="101"/>
    </location>
</feature>
<evidence type="ECO:0000259" key="4">
    <source>
        <dbReference type="PROSITE" id="PS50110"/>
    </source>
</evidence>
<proteinExistence type="predicted"/>
<dbReference type="InterPro" id="IPR050595">
    <property type="entry name" value="Bact_response_regulator"/>
</dbReference>
<dbReference type="PANTHER" id="PTHR44591">
    <property type="entry name" value="STRESS RESPONSE REGULATOR PROTEIN 1"/>
    <property type="match status" value="1"/>
</dbReference>
<dbReference type="KEGG" id="fra:Francci3_4048"/>
<dbReference type="PhylomeDB" id="Q2J5P4"/>
<dbReference type="InterPro" id="IPR011006">
    <property type="entry name" value="CheY-like_superfamily"/>
</dbReference>
<dbReference type="HOGENOM" id="CLU_000445_69_1_11"/>
<dbReference type="STRING" id="106370.Francci3_4048"/>
<evidence type="ECO:0000256" key="1">
    <source>
        <dbReference type="ARBA" id="ARBA00022553"/>
    </source>
</evidence>
<sequence length="241" mass="26309">MPPGAISDHVGVATPTTGRQGDREGGGRRVTERTGGSVDGEGGPSTERPRSKILLVDDRADNLMALEAILASLDQDLVTASSGEEALKRLLVDDFAVILLDVQMPGMDGFETAHRIKQRGRTRDTPIIFLTAIDREPHHAFRGYAVGAVDYIAKPFDPWLLRAKVSVFVELFEKNERLAELVHQRVRDFDLMTEIAERLIALDVLLEGSSRSSAEETLAAAGAEVRGLVTRLQPFARPTNA</sequence>
<dbReference type="EMBL" id="CP000249">
    <property type="protein sequence ID" value="ABD13398.1"/>
    <property type="molecule type" value="Genomic_DNA"/>
</dbReference>
<organism evidence="5 6">
    <name type="scientific">Frankia casuarinae (strain DSM 45818 / CECT 9043 / HFP020203 / CcI3)</name>
    <dbReference type="NCBI Taxonomy" id="106370"/>
    <lineage>
        <taxon>Bacteria</taxon>
        <taxon>Bacillati</taxon>
        <taxon>Actinomycetota</taxon>
        <taxon>Actinomycetes</taxon>
        <taxon>Frankiales</taxon>
        <taxon>Frankiaceae</taxon>
        <taxon>Frankia</taxon>
    </lineage>
</organism>
<feature type="compositionally biased region" description="Basic and acidic residues" evidence="3">
    <location>
        <begin position="20"/>
        <end position="32"/>
    </location>
</feature>
<feature type="region of interest" description="Disordered" evidence="3">
    <location>
        <begin position="1"/>
        <end position="50"/>
    </location>
</feature>
<keyword evidence="6" id="KW-1185">Reference proteome</keyword>
<name>Q2J5P4_FRACC</name>
<accession>Q2J5P4</accession>
<keyword evidence="1 2" id="KW-0597">Phosphoprotein</keyword>
<gene>
    <name evidence="5" type="ordered locus">Francci3_4048</name>
</gene>
<dbReference type="PROSITE" id="PS50110">
    <property type="entry name" value="RESPONSE_REGULATORY"/>
    <property type="match status" value="1"/>
</dbReference>
<dbReference type="eggNOG" id="COG3437">
    <property type="taxonomic scope" value="Bacteria"/>
</dbReference>
<dbReference type="PANTHER" id="PTHR44591:SF3">
    <property type="entry name" value="RESPONSE REGULATORY DOMAIN-CONTAINING PROTEIN"/>
    <property type="match status" value="1"/>
</dbReference>
<evidence type="ECO:0000256" key="3">
    <source>
        <dbReference type="SAM" id="MobiDB-lite"/>
    </source>
</evidence>
<dbReference type="Proteomes" id="UP000001937">
    <property type="component" value="Chromosome"/>
</dbReference>
<dbReference type="SMART" id="SM00448">
    <property type="entry name" value="REC"/>
    <property type="match status" value="1"/>
</dbReference>
<protein>
    <submittedName>
        <fullName evidence="5">Response regulator receiver protein</fullName>
    </submittedName>
</protein>
<evidence type="ECO:0000256" key="2">
    <source>
        <dbReference type="PROSITE-ProRule" id="PRU00169"/>
    </source>
</evidence>
<dbReference type="GO" id="GO:0000160">
    <property type="term" value="P:phosphorelay signal transduction system"/>
    <property type="evidence" value="ECO:0007669"/>
    <property type="project" value="InterPro"/>
</dbReference>
<evidence type="ECO:0000313" key="6">
    <source>
        <dbReference type="Proteomes" id="UP000001937"/>
    </source>
</evidence>
<reference evidence="5 6" key="1">
    <citation type="journal article" date="2007" name="Genome Res.">
        <title>Genome characteristics of facultatively symbiotic Frankia sp. strains reflect host range and host plant biogeography.</title>
        <authorList>
            <person name="Normand P."/>
            <person name="Lapierre P."/>
            <person name="Tisa L.S."/>
            <person name="Gogarten J.P."/>
            <person name="Alloisio N."/>
            <person name="Bagnarol E."/>
            <person name="Bassi C.A."/>
            <person name="Berry A.M."/>
            <person name="Bickhart D.M."/>
            <person name="Choisne N."/>
            <person name="Couloux A."/>
            <person name="Cournoyer B."/>
            <person name="Cruveiller S."/>
            <person name="Daubin V."/>
            <person name="Demange N."/>
            <person name="Francino M.P."/>
            <person name="Goltsman E."/>
            <person name="Huang Y."/>
            <person name="Kopp O.R."/>
            <person name="Labarre L."/>
            <person name="Lapidus A."/>
            <person name="Lavire C."/>
            <person name="Marechal J."/>
            <person name="Martinez M."/>
            <person name="Mastronunzio J.E."/>
            <person name="Mullin B.C."/>
            <person name="Niemann J."/>
            <person name="Pujic P."/>
            <person name="Rawnsley T."/>
            <person name="Rouy Z."/>
            <person name="Schenowitz C."/>
            <person name="Sellstedt A."/>
            <person name="Tavares F."/>
            <person name="Tomkins J.P."/>
            <person name="Vallenet D."/>
            <person name="Valverde C."/>
            <person name="Wall L.G."/>
            <person name="Wang Y."/>
            <person name="Medigue C."/>
            <person name="Benson D.R."/>
        </authorList>
    </citation>
    <scope>NUCLEOTIDE SEQUENCE [LARGE SCALE GENOMIC DNA]</scope>
    <source>
        <strain evidence="6">DSM 45818 / CECT 9043 / CcI3</strain>
    </source>
</reference>
<dbReference type="Gene3D" id="3.40.50.2300">
    <property type="match status" value="1"/>
</dbReference>
<feature type="domain" description="Response regulatory" evidence="4">
    <location>
        <begin position="52"/>
        <end position="169"/>
    </location>
</feature>
<dbReference type="AlphaFoldDB" id="Q2J5P4"/>